<gene>
    <name evidence="1" type="ORF">H8E80_07700</name>
</gene>
<evidence type="ECO:0000313" key="2">
    <source>
        <dbReference type="Proteomes" id="UP000603545"/>
    </source>
</evidence>
<accession>A0A8J6N6E9</accession>
<organism evidence="1 2">
    <name type="scientific">Candidatus Desulfaltia bathyphila</name>
    <dbReference type="NCBI Taxonomy" id="2841697"/>
    <lineage>
        <taxon>Bacteria</taxon>
        <taxon>Pseudomonadati</taxon>
        <taxon>Thermodesulfobacteriota</taxon>
        <taxon>Desulfobacteria</taxon>
        <taxon>Desulfobacterales</taxon>
        <taxon>Desulfobacterales incertae sedis</taxon>
        <taxon>Candidatus Desulfaltia</taxon>
    </lineage>
</organism>
<proteinExistence type="predicted"/>
<reference evidence="1 2" key="1">
    <citation type="submission" date="2020-08" db="EMBL/GenBank/DDBJ databases">
        <title>Bridging the membrane lipid divide: bacteria of the FCB group superphylum have the potential to synthesize archaeal ether lipids.</title>
        <authorList>
            <person name="Villanueva L."/>
            <person name="Von Meijenfeldt F.A.B."/>
            <person name="Westbye A.B."/>
            <person name="Yadav S."/>
            <person name="Hopmans E.C."/>
            <person name="Dutilh B.E."/>
            <person name="Sinninghe Damste J.S."/>
        </authorList>
    </citation>
    <scope>NUCLEOTIDE SEQUENCE [LARGE SCALE GENOMIC DNA]</scope>
    <source>
        <strain evidence="1">NIOZ-UU82</strain>
    </source>
</reference>
<dbReference type="EMBL" id="JACNLL010000069">
    <property type="protein sequence ID" value="MBC8199911.1"/>
    <property type="molecule type" value="Genomic_DNA"/>
</dbReference>
<evidence type="ECO:0000313" key="1">
    <source>
        <dbReference type="EMBL" id="MBC8199911.1"/>
    </source>
</evidence>
<dbReference type="AlphaFoldDB" id="A0A8J6N6E9"/>
<sequence length="75" mass="8712">MTNILILTYEKDPHAESVCKYFNNINAKYLKVDTEKLSSDFDISKNRCPPALHHIIARGIERKKIFTDGVNRDNF</sequence>
<comment type="caution">
    <text evidence="1">The sequence shown here is derived from an EMBL/GenBank/DDBJ whole genome shotgun (WGS) entry which is preliminary data.</text>
</comment>
<protein>
    <submittedName>
        <fullName evidence="1">Uncharacterized protein</fullName>
    </submittedName>
</protein>
<name>A0A8J6N6E9_9BACT</name>
<dbReference type="Proteomes" id="UP000603545">
    <property type="component" value="Unassembled WGS sequence"/>
</dbReference>